<dbReference type="Proteomes" id="UP000034539">
    <property type="component" value="Unassembled WGS sequence"/>
</dbReference>
<proteinExistence type="predicted"/>
<dbReference type="AlphaFoldDB" id="A0A0G0S9W9"/>
<gene>
    <name evidence="1" type="ORF">UT63_C0066G0011</name>
</gene>
<dbReference type="InterPro" id="IPR038116">
    <property type="entry name" value="TrpR-like_sf"/>
</dbReference>
<comment type="caution">
    <text evidence="1">The sequence shown here is derived from an EMBL/GenBank/DDBJ whole genome shotgun (WGS) entry which is preliminary data.</text>
</comment>
<protein>
    <recommendedName>
        <fullName evidence="3">TrpR like protein, YerC/YecD</fullName>
    </recommendedName>
</protein>
<accession>A0A0G0S9W9</accession>
<dbReference type="GO" id="GO:0043565">
    <property type="term" value="F:sequence-specific DNA binding"/>
    <property type="evidence" value="ECO:0007669"/>
    <property type="project" value="InterPro"/>
</dbReference>
<organism evidence="1 2">
    <name type="scientific">Candidatus Gottesmanbacteria bacterium GW2011_GWC2_39_8</name>
    <dbReference type="NCBI Taxonomy" id="1618450"/>
    <lineage>
        <taxon>Bacteria</taxon>
        <taxon>Candidatus Gottesmaniibacteriota</taxon>
    </lineage>
</organism>
<dbReference type="InterPro" id="IPR000831">
    <property type="entry name" value="Trp_repress"/>
</dbReference>
<dbReference type="GO" id="GO:0003700">
    <property type="term" value="F:DNA-binding transcription factor activity"/>
    <property type="evidence" value="ECO:0007669"/>
    <property type="project" value="InterPro"/>
</dbReference>
<evidence type="ECO:0000313" key="2">
    <source>
        <dbReference type="Proteomes" id="UP000034539"/>
    </source>
</evidence>
<name>A0A0G0S9W9_9BACT</name>
<sequence length="128" mass="15455">MTKVSRIPLDRQIEFDLKNDFWHALGKLNKAEVELLFREILSPTEIIMLAKRLEILKQLLKKYRYQDIKESIRATEPTIAKVSLTLQRSSSHFRDLVIKLIKDDKRRWEEFKNKRKPQWRGRMIFSSK</sequence>
<evidence type="ECO:0008006" key="3">
    <source>
        <dbReference type="Google" id="ProtNLM"/>
    </source>
</evidence>
<dbReference type="SUPFAM" id="SSF48295">
    <property type="entry name" value="TrpR-like"/>
    <property type="match status" value="1"/>
</dbReference>
<dbReference type="InterPro" id="IPR010921">
    <property type="entry name" value="Trp_repressor/repl_initiator"/>
</dbReference>
<evidence type="ECO:0000313" key="1">
    <source>
        <dbReference type="EMBL" id="KKR31565.1"/>
    </source>
</evidence>
<dbReference type="Gene3D" id="1.10.1270.10">
    <property type="entry name" value="TrpR-like"/>
    <property type="match status" value="1"/>
</dbReference>
<reference evidence="1 2" key="1">
    <citation type="journal article" date="2015" name="Nature">
        <title>rRNA introns, odd ribosomes, and small enigmatic genomes across a large radiation of phyla.</title>
        <authorList>
            <person name="Brown C.T."/>
            <person name="Hug L.A."/>
            <person name="Thomas B.C."/>
            <person name="Sharon I."/>
            <person name="Castelle C.J."/>
            <person name="Singh A."/>
            <person name="Wilkins M.J."/>
            <person name="Williams K.H."/>
            <person name="Banfield J.F."/>
        </authorList>
    </citation>
    <scope>NUCLEOTIDE SEQUENCE [LARGE SCALE GENOMIC DNA]</scope>
</reference>
<dbReference type="EMBL" id="LBXN01000066">
    <property type="protein sequence ID" value="KKR31565.1"/>
    <property type="molecule type" value="Genomic_DNA"/>
</dbReference>
<dbReference type="Pfam" id="PF01371">
    <property type="entry name" value="Trp_repressor"/>
    <property type="match status" value="1"/>
</dbReference>